<gene>
    <name evidence="2" type="ORF">GCM10010921_07050</name>
</gene>
<dbReference type="InterPro" id="IPR002575">
    <property type="entry name" value="Aminoglycoside_PTrfase"/>
</dbReference>
<dbReference type="Proteomes" id="UP000657592">
    <property type="component" value="Unassembled WGS sequence"/>
</dbReference>
<protein>
    <recommendedName>
        <fullName evidence="1">Aminoglycoside phosphotransferase domain-containing protein</fullName>
    </recommendedName>
</protein>
<evidence type="ECO:0000313" key="3">
    <source>
        <dbReference type="Proteomes" id="UP000657592"/>
    </source>
</evidence>
<comment type="caution">
    <text evidence="2">The sequence shown here is derived from an EMBL/GenBank/DDBJ whole genome shotgun (WGS) entry which is preliminary data.</text>
</comment>
<keyword evidence="3" id="KW-1185">Reference proteome</keyword>
<reference evidence="2" key="1">
    <citation type="journal article" date="2014" name="Int. J. Syst. Evol. Microbiol.">
        <title>Complete genome sequence of Corynebacterium casei LMG S-19264T (=DSM 44701T), isolated from a smear-ripened cheese.</title>
        <authorList>
            <consortium name="US DOE Joint Genome Institute (JGI-PGF)"/>
            <person name="Walter F."/>
            <person name="Albersmeier A."/>
            <person name="Kalinowski J."/>
            <person name="Ruckert C."/>
        </authorList>
    </citation>
    <scope>NUCLEOTIDE SEQUENCE</scope>
    <source>
        <strain evidence="2">CGMCC 1.15794</strain>
    </source>
</reference>
<dbReference type="InterPro" id="IPR011009">
    <property type="entry name" value="Kinase-like_dom_sf"/>
</dbReference>
<dbReference type="SUPFAM" id="SSF56112">
    <property type="entry name" value="Protein kinase-like (PK-like)"/>
    <property type="match status" value="1"/>
</dbReference>
<evidence type="ECO:0000259" key="1">
    <source>
        <dbReference type="Pfam" id="PF01636"/>
    </source>
</evidence>
<proteinExistence type="predicted"/>
<dbReference type="Pfam" id="PF01636">
    <property type="entry name" value="APH"/>
    <property type="match status" value="1"/>
</dbReference>
<accession>A0A917IDA3</accession>
<dbReference type="EMBL" id="BMJY01000002">
    <property type="protein sequence ID" value="GGH37287.1"/>
    <property type="molecule type" value="Genomic_DNA"/>
</dbReference>
<reference evidence="2" key="2">
    <citation type="submission" date="2020-09" db="EMBL/GenBank/DDBJ databases">
        <authorList>
            <person name="Sun Q."/>
            <person name="Zhou Y."/>
        </authorList>
    </citation>
    <scope>NUCLEOTIDE SEQUENCE</scope>
    <source>
        <strain evidence="2">CGMCC 1.15794</strain>
    </source>
</reference>
<evidence type="ECO:0000313" key="2">
    <source>
        <dbReference type="EMBL" id="GGH37287.1"/>
    </source>
</evidence>
<dbReference type="AlphaFoldDB" id="A0A917IDA3"/>
<sequence>MLSAAEASRRLSESDPRLPDLPVVLDDDLRAEALGAPSAIERIRYKPGTAVVAAVRGPDGPVWIASYAAPDKLEKTRRRAAVVRGGVRQLSAVTMTGPAHADRLLAPRVRRLLEAEPALLRESAVLRYNPHRRLLLRWRGHALKIAAGDDGTGAEVAARLARAGMPVLPPRRVQKGATSTPWWGDGDLSTRPDAELERRAGAALAAVHSASLGAVAPPAVDPAERARCAADAVAILLPELEARATRVARRLAALLTDPERVVAHGDLSPDQVLTDGRSVRLIDFDRAVSAPAALDLGSHLAAGGTQALIDGYREAGGRADPRAVRSWQALAQLQRAAEPFRTGHPDWPARTTAALESAEELLT</sequence>
<feature type="domain" description="Aminoglycoside phosphotransferase" evidence="1">
    <location>
        <begin position="170"/>
        <end position="325"/>
    </location>
</feature>
<organism evidence="2 3">
    <name type="scientific">Microbacterium album</name>
    <dbReference type="NCBI Taxonomy" id="2053191"/>
    <lineage>
        <taxon>Bacteria</taxon>
        <taxon>Bacillati</taxon>
        <taxon>Actinomycetota</taxon>
        <taxon>Actinomycetes</taxon>
        <taxon>Micrococcales</taxon>
        <taxon>Microbacteriaceae</taxon>
        <taxon>Microbacterium</taxon>
    </lineage>
</organism>
<dbReference type="Gene3D" id="3.90.1200.10">
    <property type="match status" value="1"/>
</dbReference>
<name>A0A917IDA3_9MICO</name>